<organism evidence="1 2">
    <name type="scientific">Neophaeococcomyces mojaviensis</name>
    <dbReference type="NCBI Taxonomy" id="3383035"/>
    <lineage>
        <taxon>Eukaryota</taxon>
        <taxon>Fungi</taxon>
        <taxon>Dikarya</taxon>
        <taxon>Ascomycota</taxon>
        <taxon>Pezizomycotina</taxon>
        <taxon>Eurotiomycetes</taxon>
        <taxon>Chaetothyriomycetidae</taxon>
        <taxon>Chaetothyriales</taxon>
        <taxon>Chaetothyriales incertae sedis</taxon>
        <taxon>Neophaeococcomyces</taxon>
    </lineage>
</organism>
<proteinExistence type="predicted"/>
<sequence length="194" mass="22302">MDAVQSWASGLREYKPVPQDLSRLNPIQRYFHKGSLEWSDYGRLIAVVLVYWLLRPYIQRTIKRWSSESQGEEEREAYQQRREEAKVSANDIRSGKQRAEGKTLGQILDEGVDGQAAAASGVVRNGEVEVKNRKQQQQKKKKGVSFAMEKSAEEKTLDWEDDSEFDPTQKPLAEGEAIPAEKNDIKEWMEKWTA</sequence>
<name>A0ACC3A604_9EURO</name>
<evidence type="ECO:0000313" key="2">
    <source>
        <dbReference type="Proteomes" id="UP001172386"/>
    </source>
</evidence>
<comment type="caution">
    <text evidence="1">The sequence shown here is derived from an EMBL/GenBank/DDBJ whole genome shotgun (WGS) entry which is preliminary data.</text>
</comment>
<accession>A0ACC3A604</accession>
<dbReference type="Proteomes" id="UP001172386">
    <property type="component" value="Unassembled WGS sequence"/>
</dbReference>
<dbReference type="EMBL" id="JAPDRQ010000093">
    <property type="protein sequence ID" value="KAJ9655565.1"/>
    <property type="molecule type" value="Genomic_DNA"/>
</dbReference>
<keyword evidence="2" id="KW-1185">Reference proteome</keyword>
<protein>
    <submittedName>
        <fullName evidence="1">Uncharacterized protein</fullName>
    </submittedName>
</protein>
<reference evidence="1" key="1">
    <citation type="submission" date="2022-10" db="EMBL/GenBank/DDBJ databases">
        <title>Culturing micro-colonial fungi from biological soil crusts in the Mojave desert and describing Neophaeococcomyces mojavensis, and introducing the new genera and species Taxawa tesnikishii.</title>
        <authorList>
            <person name="Kurbessoian T."/>
            <person name="Stajich J.E."/>
        </authorList>
    </citation>
    <scope>NUCLEOTIDE SEQUENCE</scope>
    <source>
        <strain evidence="1">JES_112</strain>
    </source>
</reference>
<gene>
    <name evidence="1" type="ORF">H2198_005566</name>
</gene>
<evidence type="ECO:0000313" key="1">
    <source>
        <dbReference type="EMBL" id="KAJ9655565.1"/>
    </source>
</evidence>